<evidence type="ECO:0000256" key="1">
    <source>
        <dbReference type="SAM" id="Phobius"/>
    </source>
</evidence>
<organism evidence="2 3">
    <name type="scientific">Cycloclasticus pugetii</name>
    <dbReference type="NCBI Taxonomy" id="34068"/>
    <lineage>
        <taxon>Bacteria</taxon>
        <taxon>Pseudomonadati</taxon>
        <taxon>Pseudomonadota</taxon>
        <taxon>Gammaproteobacteria</taxon>
        <taxon>Thiotrichales</taxon>
        <taxon>Piscirickettsiaceae</taxon>
        <taxon>Cycloclasticus</taxon>
    </lineage>
</organism>
<keyword evidence="1" id="KW-0812">Transmembrane</keyword>
<sequence length="143" mass="16410">MFNVLLEKCADWLLPIIGGCLVWYSVHYFALTPRIITIDSKRFYVQDSSLPNQVNNCLRERLGRQVLQTGLMEAALYTATLKHLAKPYQDVLANAYVALDETCGVSYARRKALEKKRSEAEAINTIRNVTEKIKFWRKLLTGK</sequence>
<dbReference type="RefSeq" id="WP_016390405.1">
    <property type="nucleotide sequence ID" value="NZ_KE646807.1"/>
</dbReference>
<evidence type="ECO:0000313" key="2">
    <source>
        <dbReference type="EMBL" id="EPD13290.1"/>
    </source>
</evidence>
<dbReference type="Proteomes" id="UP000015462">
    <property type="component" value="Unassembled WGS sequence"/>
</dbReference>
<evidence type="ECO:0000313" key="3">
    <source>
        <dbReference type="Proteomes" id="UP000015462"/>
    </source>
</evidence>
<dbReference type="AlphaFoldDB" id="A0AB33Z1W0"/>
<reference evidence="2 3" key="1">
    <citation type="journal article" date="2013" name="Genome Announc.">
        <title>Genome Sequence of the Pyrene- and Fluoranthene-Degrading Bacterium Cycloclasticus sp. Strain PY97M.</title>
        <authorList>
            <person name="Cui Z."/>
            <person name="Xu G."/>
            <person name="Li Q."/>
            <person name="Gao W."/>
            <person name="Zheng L."/>
        </authorList>
    </citation>
    <scope>NUCLEOTIDE SEQUENCE [LARGE SCALE GENOMIC DNA]</scope>
    <source>
        <strain evidence="2 3">PY97M</strain>
    </source>
</reference>
<keyword evidence="3" id="KW-1185">Reference proteome</keyword>
<feature type="transmembrane region" description="Helical" evidence="1">
    <location>
        <begin position="12"/>
        <end position="31"/>
    </location>
</feature>
<keyword evidence="1" id="KW-0472">Membrane</keyword>
<name>A0AB33Z1W0_9GAMM</name>
<protein>
    <submittedName>
        <fullName evidence="2">Uncharacterized protein</fullName>
    </submittedName>
</protein>
<proteinExistence type="predicted"/>
<dbReference type="EMBL" id="ASHL01000004">
    <property type="protein sequence ID" value="EPD13290.1"/>
    <property type="molecule type" value="Genomic_DNA"/>
</dbReference>
<keyword evidence="1" id="KW-1133">Transmembrane helix</keyword>
<accession>A0AB33Z1W0</accession>
<gene>
    <name evidence="2" type="ORF">L196_06595</name>
</gene>
<comment type="caution">
    <text evidence="2">The sequence shown here is derived from an EMBL/GenBank/DDBJ whole genome shotgun (WGS) entry which is preliminary data.</text>
</comment>